<protein>
    <submittedName>
        <fullName evidence="1">Uncharacterized protein</fullName>
    </submittedName>
</protein>
<gene>
    <name evidence="1" type="ORF">PsorP6_012971</name>
</gene>
<organism evidence="1 2">
    <name type="scientific">Peronosclerospora sorghi</name>
    <dbReference type="NCBI Taxonomy" id="230839"/>
    <lineage>
        <taxon>Eukaryota</taxon>
        <taxon>Sar</taxon>
        <taxon>Stramenopiles</taxon>
        <taxon>Oomycota</taxon>
        <taxon>Peronosporomycetes</taxon>
        <taxon>Peronosporales</taxon>
        <taxon>Peronosporaceae</taxon>
        <taxon>Peronosclerospora</taxon>
    </lineage>
</organism>
<proteinExistence type="predicted"/>
<accession>A0ACC0WIF7</accession>
<evidence type="ECO:0000313" key="1">
    <source>
        <dbReference type="EMBL" id="KAI9917806.1"/>
    </source>
</evidence>
<sequence>MYDVSNATRSIVPIAGGSGAAACGPVPVADVAIGPTFPSRRNHDQTSSMLPLSVPVPASDSLVFNGGSSRPRAITYQPRPLLADRPSSISDESLQPPLLSDIASVRIGEEDDTVEHENKRPRVDSFEIALEAEDVPRTYAEAMASDEAEQWNQAVHSEIRSHVKYDMEKGELILKQEQFITKMLQKFGFNDAHATRNPMVLGQDLVPTDDHNVFDDKTKYRELVGSLLYVDNATRPDVSVDLSVMSKYLDSPRAMHWRAAKRILCYLKGTQGHGIQ</sequence>
<dbReference type="EMBL" id="CM047592">
    <property type="protein sequence ID" value="KAI9917806.1"/>
    <property type="molecule type" value="Genomic_DNA"/>
</dbReference>
<evidence type="ECO:0000313" key="2">
    <source>
        <dbReference type="Proteomes" id="UP001163321"/>
    </source>
</evidence>
<name>A0ACC0WIF7_9STRA</name>
<keyword evidence="2" id="KW-1185">Reference proteome</keyword>
<reference evidence="1 2" key="1">
    <citation type="journal article" date="2022" name="bioRxiv">
        <title>The genome of the oomycete Peronosclerospora sorghi, a cosmopolitan pathogen of maize and sorghum, is inflated with dispersed pseudogenes.</title>
        <authorList>
            <person name="Fletcher K."/>
            <person name="Martin F."/>
            <person name="Isakeit T."/>
            <person name="Cavanaugh K."/>
            <person name="Magill C."/>
            <person name="Michelmore R."/>
        </authorList>
    </citation>
    <scope>NUCLEOTIDE SEQUENCE [LARGE SCALE GENOMIC DNA]</scope>
    <source>
        <strain evidence="1">P6</strain>
    </source>
</reference>
<dbReference type="Proteomes" id="UP001163321">
    <property type="component" value="Chromosome 13"/>
</dbReference>
<comment type="caution">
    <text evidence="1">The sequence shown here is derived from an EMBL/GenBank/DDBJ whole genome shotgun (WGS) entry which is preliminary data.</text>
</comment>